<dbReference type="SMART" id="SM00192">
    <property type="entry name" value="LDLa"/>
    <property type="match status" value="10"/>
</dbReference>
<dbReference type="FunFam" id="4.10.400.10:FF:000119">
    <property type="entry name" value="Suppressor of tumorigenicity 14 protein homolog"/>
    <property type="match status" value="1"/>
</dbReference>
<feature type="disulfide bond" evidence="14">
    <location>
        <begin position="346"/>
        <end position="364"/>
    </location>
</feature>
<evidence type="ECO:0000256" key="10">
    <source>
        <dbReference type="ARBA" id="ARBA00023157"/>
    </source>
</evidence>
<feature type="domain" description="EGF-like" evidence="16">
    <location>
        <begin position="700"/>
        <end position="734"/>
    </location>
</feature>
<dbReference type="PANTHER" id="PTHR22722">
    <property type="entry name" value="LOW-DENSITY LIPOPROTEIN RECEPTOR-RELATED PROTEIN 2-RELATED"/>
    <property type="match status" value="1"/>
</dbReference>
<dbReference type="PROSITE" id="PS50068">
    <property type="entry name" value="LDLRA_2"/>
    <property type="match status" value="9"/>
</dbReference>
<evidence type="ECO:0000256" key="3">
    <source>
        <dbReference type="ARBA" id="ARBA00022536"/>
    </source>
</evidence>
<feature type="disulfide bond" evidence="13">
    <location>
        <begin position="724"/>
        <end position="733"/>
    </location>
</feature>
<feature type="disulfide bond" evidence="14">
    <location>
        <begin position="390"/>
        <end position="408"/>
    </location>
</feature>
<evidence type="ECO:0000256" key="2">
    <source>
        <dbReference type="ARBA" id="ARBA00004308"/>
    </source>
</evidence>
<keyword evidence="9" id="KW-0472">Membrane</keyword>
<evidence type="ECO:0000256" key="9">
    <source>
        <dbReference type="ARBA" id="ARBA00023136"/>
    </source>
</evidence>
<dbReference type="GO" id="GO:0012505">
    <property type="term" value="C:endomembrane system"/>
    <property type="evidence" value="ECO:0007669"/>
    <property type="project" value="UniProtKB-SubCell"/>
</dbReference>
<dbReference type="InterPro" id="IPR000742">
    <property type="entry name" value="EGF"/>
</dbReference>
<evidence type="ECO:0000313" key="18">
    <source>
        <dbReference type="Proteomes" id="UP001292094"/>
    </source>
</evidence>
<feature type="repeat" description="LDL-receptor class B" evidence="15">
    <location>
        <begin position="613"/>
        <end position="656"/>
    </location>
</feature>
<keyword evidence="5" id="KW-0812">Transmembrane</keyword>
<sequence>MSSNARTVAASARGQFRCSGKDNKCIPTYWKCDGEKDCADGTDEPPGDSCPDRKCRPGIFQCLDGEGCAAPTQLCHGQSDCSDGSDENDCHIECNQLEFKCKTTGKCINIAWKCDGDKDCRDGSDEEDCHNRPCDKETEYHCHNGKCISQQWYCDLDNDCGDHSDEPAFLCRQKNCTEGWRKCPGRTNYCCIPEWLFCDGKEDCRDNTDEQPENCPKCHENGDFQCNNRRCIPKRWLCDFENDCGDNSDEEEEMMVSSSGRQEHCIQEHFRCDGERNCHDLSDELDCPPRYPGDRYCCEEKFQCDNHLCVEMRDLCDGSNDCYDNSDERESLCSNYTCSTLRRFQCNNHKCIPLYQKCDGIDNCGDGSDEINMTICSHRPRPCIFNEFRCANQKCIGSNKICDHADDCGDSSDELGCHTASNCTVGGCEQTCTDLKDGGYVCHCIRGAKYVIKGDNIESLDYEPVSGIVYWTDSYGKTIKRSYLPGSPERANVTMGYAQNLDIESRAKPTGMAVDWAGLNLYWSETDRTGNKPRGSILVSTLDGRYRHSIIATGLEVPTSVVVDPDHGYMFWIDIGSIPKIETSWMDGSKRRILVSDAISQPAGLSIDFAMEHTIYWVDVKLNKIEMMREDGTRRTLVAYGNYLKHPLSLDVFESSIYWVTRDSGEIYSMDKFGRGVPVKLPGEFANPSSIKAHETPKPKPLGCGCLNGGMCTPNGTNILLCECRDGYSGELCVTPLYLPGGLVTGHCAHHTCTRSSASAIHLL</sequence>
<comment type="subcellular location">
    <subcellularLocation>
        <location evidence="2">Endomembrane system</location>
    </subcellularLocation>
    <subcellularLocation>
        <location evidence="1">Membrane</location>
        <topology evidence="1">Single-pass membrane protein</topology>
    </subcellularLocation>
</comment>
<dbReference type="InterPro" id="IPR036055">
    <property type="entry name" value="LDL_receptor-like_sf"/>
</dbReference>
<evidence type="ECO:0000259" key="16">
    <source>
        <dbReference type="PROSITE" id="PS50026"/>
    </source>
</evidence>
<evidence type="ECO:0000256" key="1">
    <source>
        <dbReference type="ARBA" id="ARBA00004167"/>
    </source>
</evidence>
<keyword evidence="6" id="KW-0732">Signal</keyword>
<keyword evidence="12" id="KW-0325">Glycoprotein</keyword>
<keyword evidence="10 13" id="KW-1015">Disulfide bond</keyword>
<keyword evidence="3 13" id="KW-0245">EGF-like domain</keyword>
<keyword evidence="8" id="KW-1133">Transmembrane helix</keyword>
<evidence type="ECO:0000256" key="13">
    <source>
        <dbReference type="PROSITE-ProRule" id="PRU00076"/>
    </source>
</evidence>
<evidence type="ECO:0000256" key="4">
    <source>
        <dbReference type="ARBA" id="ARBA00022583"/>
    </source>
</evidence>
<evidence type="ECO:0000256" key="14">
    <source>
        <dbReference type="PROSITE-ProRule" id="PRU00124"/>
    </source>
</evidence>
<feature type="disulfide bond" evidence="14">
    <location>
        <begin position="142"/>
        <end position="160"/>
    </location>
</feature>
<keyword evidence="4" id="KW-0254">Endocytosis</keyword>
<evidence type="ECO:0000256" key="12">
    <source>
        <dbReference type="ARBA" id="ARBA00023180"/>
    </source>
</evidence>
<comment type="caution">
    <text evidence="17">The sequence shown here is derived from an EMBL/GenBank/DDBJ whole genome shotgun (WGS) entry which is preliminary data.</text>
</comment>
<feature type="disulfide bond" evidence="14">
    <location>
        <begin position="297"/>
        <end position="309"/>
    </location>
</feature>
<protein>
    <recommendedName>
        <fullName evidence="16">EGF-like domain-containing protein</fullName>
    </recommendedName>
</protein>
<dbReference type="FunFam" id="4.10.400.10:FF:000045">
    <property type="entry name" value="Low-density lipoprotein receptor-related protein 2"/>
    <property type="match status" value="1"/>
</dbReference>
<accession>A0AAE1UKZ7</accession>
<evidence type="ECO:0000256" key="8">
    <source>
        <dbReference type="ARBA" id="ARBA00022989"/>
    </source>
</evidence>
<evidence type="ECO:0000256" key="7">
    <source>
        <dbReference type="ARBA" id="ARBA00022737"/>
    </source>
</evidence>
<dbReference type="PROSITE" id="PS01209">
    <property type="entry name" value="LDLRA_1"/>
    <property type="match status" value="4"/>
</dbReference>
<dbReference type="Pfam" id="PF00057">
    <property type="entry name" value="Ldl_recept_a"/>
    <property type="match status" value="9"/>
</dbReference>
<dbReference type="SUPFAM" id="SSF63825">
    <property type="entry name" value="YWTD domain"/>
    <property type="match status" value="1"/>
</dbReference>
<comment type="caution">
    <text evidence="13">Lacks conserved residue(s) required for the propagation of feature annotation.</text>
</comment>
<gene>
    <name evidence="17" type="ORF">Pmani_007212</name>
</gene>
<feature type="repeat" description="LDL-receptor class B" evidence="15">
    <location>
        <begin position="568"/>
        <end position="611"/>
    </location>
</feature>
<reference evidence="17" key="1">
    <citation type="submission" date="2023-11" db="EMBL/GenBank/DDBJ databases">
        <title>Genome assemblies of two species of porcelain crab, Petrolisthes cinctipes and Petrolisthes manimaculis (Anomura: Porcellanidae).</title>
        <authorList>
            <person name="Angst P."/>
        </authorList>
    </citation>
    <scope>NUCLEOTIDE SEQUENCE</scope>
    <source>
        <strain evidence="17">PB745_02</strain>
        <tissue evidence="17">Gill</tissue>
    </source>
</reference>
<dbReference type="GO" id="GO:0043235">
    <property type="term" value="C:receptor complex"/>
    <property type="evidence" value="ECO:0007669"/>
    <property type="project" value="TreeGrafter"/>
</dbReference>
<dbReference type="Gene3D" id="4.10.400.10">
    <property type="entry name" value="Low-density Lipoprotein Receptor"/>
    <property type="match status" value="9"/>
</dbReference>
<dbReference type="GO" id="GO:0006898">
    <property type="term" value="P:receptor-mediated endocytosis"/>
    <property type="evidence" value="ECO:0007669"/>
    <property type="project" value="TreeGrafter"/>
</dbReference>
<dbReference type="PROSITE" id="PS50026">
    <property type="entry name" value="EGF_3"/>
    <property type="match status" value="1"/>
</dbReference>
<feature type="disulfide bond" evidence="14">
    <location>
        <begin position="226"/>
        <end position="244"/>
    </location>
</feature>
<feature type="disulfide bond" evidence="14">
    <location>
        <begin position="402"/>
        <end position="417"/>
    </location>
</feature>
<keyword evidence="7" id="KW-0677">Repeat</keyword>
<dbReference type="AlphaFoldDB" id="A0AAE1UKZ7"/>
<dbReference type="InterPro" id="IPR002172">
    <property type="entry name" value="LDrepeatLR_classA_rpt"/>
</dbReference>
<organism evidence="17 18">
    <name type="scientific">Petrolisthes manimaculis</name>
    <dbReference type="NCBI Taxonomy" id="1843537"/>
    <lineage>
        <taxon>Eukaryota</taxon>
        <taxon>Metazoa</taxon>
        <taxon>Ecdysozoa</taxon>
        <taxon>Arthropoda</taxon>
        <taxon>Crustacea</taxon>
        <taxon>Multicrustacea</taxon>
        <taxon>Malacostraca</taxon>
        <taxon>Eumalacostraca</taxon>
        <taxon>Eucarida</taxon>
        <taxon>Decapoda</taxon>
        <taxon>Pleocyemata</taxon>
        <taxon>Anomura</taxon>
        <taxon>Galatheoidea</taxon>
        <taxon>Porcellanidae</taxon>
        <taxon>Petrolisthes</taxon>
    </lineage>
</organism>
<dbReference type="SUPFAM" id="SSF57424">
    <property type="entry name" value="LDL receptor-like module"/>
    <property type="match status" value="10"/>
</dbReference>
<feature type="disulfide bond" evidence="14">
    <location>
        <begin position="75"/>
        <end position="90"/>
    </location>
</feature>
<dbReference type="PROSITE" id="PS00022">
    <property type="entry name" value="EGF_1"/>
    <property type="match status" value="1"/>
</dbReference>
<dbReference type="InterPro" id="IPR000033">
    <property type="entry name" value="LDLR_classB_rpt"/>
</dbReference>
<dbReference type="GO" id="GO:0016324">
    <property type="term" value="C:apical plasma membrane"/>
    <property type="evidence" value="ECO:0007669"/>
    <property type="project" value="TreeGrafter"/>
</dbReference>
<dbReference type="InterPro" id="IPR023415">
    <property type="entry name" value="LDLR_class-A_CS"/>
</dbReference>
<dbReference type="SMART" id="SM00135">
    <property type="entry name" value="LY"/>
    <property type="match status" value="5"/>
</dbReference>
<dbReference type="Gene3D" id="4.10.1220.10">
    <property type="entry name" value="EGF-type module"/>
    <property type="match status" value="1"/>
</dbReference>
<dbReference type="GO" id="GO:0042562">
    <property type="term" value="F:hormone binding"/>
    <property type="evidence" value="ECO:0007669"/>
    <property type="project" value="TreeGrafter"/>
</dbReference>
<dbReference type="InterPro" id="IPR051221">
    <property type="entry name" value="LDLR-related"/>
</dbReference>
<evidence type="ECO:0000256" key="6">
    <source>
        <dbReference type="ARBA" id="ARBA00022729"/>
    </source>
</evidence>
<feature type="disulfide bond" evidence="14">
    <location>
        <begin position="114"/>
        <end position="129"/>
    </location>
</feature>
<dbReference type="PRINTS" id="PR00261">
    <property type="entry name" value="LDLRECEPTOR"/>
</dbReference>
<proteinExistence type="predicted"/>
<dbReference type="Pfam" id="PF00058">
    <property type="entry name" value="Ldl_recept_b"/>
    <property type="match status" value="1"/>
</dbReference>
<evidence type="ECO:0000256" key="15">
    <source>
        <dbReference type="PROSITE-ProRule" id="PRU00461"/>
    </source>
</evidence>
<dbReference type="PROSITE" id="PS01186">
    <property type="entry name" value="EGF_2"/>
    <property type="match status" value="1"/>
</dbReference>
<evidence type="ECO:0000256" key="11">
    <source>
        <dbReference type="ARBA" id="ARBA00023170"/>
    </source>
</evidence>
<dbReference type="FunFam" id="2.120.10.30:FF:000241">
    <property type="entry name" value="Low-density lipoprotein receptor-related protein 6"/>
    <property type="match status" value="1"/>
</dbReference>
<dbReference type="EMBL" id="JAWZYT010000543">
    <property type="protein sequence ID" value="KAK4322024.1"/>
    <property type="molecule type" value="Genomic_DNA"/>
</dbReference>
<evidence type="ECO:0000313" key="17">
    <source>
        <dbReference type="EMBL" id="KAK4322024.1"/>
    </source>
</evidence>
<dbReference type="CDD" id="cd00112">
    <property type="entry name" value="LDLa"/>
    <property type="match status" value="10"/>
</dbReference>
<feature type="disulfide bond" evidence="14">
    <location>
        <begin position="383"/>
        <end position="395"/>
    </location>
</feature>
<name>A0AAE1UKZ7_9EUCA</name>
<evidence type="ECO:0000256" key="5">
    <source>
        <dbReference type="ARBA" id="ARBA00022692"/>
    </source>
</evidence>
<feature type="disulfide bond" evidence="14">
    <location>
        <begin position="304"/>
        <end position="322"/>
    </location>
</feature>
<dbReference type="PANTHER" id="PTHR22722:SF14">
    <property type="entry name" value="MEGALIN, ISOFORM A"/>
    <property type="match status" value="1"/>
</dbReference>
<dbReference type="Gene3D" id="2.120.10.30">
    <property type="entry name" value="TolB, C-terminal domain"/>
    <property type="match status" value="1"/>
</dbReference>
<dbReference type="InterPro" id="IPR011042">
    <property type="entry name" value="6-blade_b-propeller_TolB-like"/>
</dbReference>
<dbReference type="Proteomes" id="UP001292094">
    <property type="component" value="Unassembled WGS sequence"/>
</dbReference>
<keyword evidence="18" id="KW-1185">Reference proteome</keyword>
<keyword evidence="11" id="KW-0675">Receptor</keyword>
<dbReference type="PROSITE" id="PS51120">
    <property type="entry name" value="LDLRB"/>
    <property type="match status" value="2"/>
</dbReference>